<evidence type="ECO:0000313" key="2">
    <source>
        <dbReference type="Proteomes" id="UP000724874"/>
    </source>
</evidence>
<name>A0A9P5NF27_GYMJU</name>
<dbReference type="Proteomes" id="UP000724874">
    <property type="component" value="Unassembled WGS sequence"/>
</dbReference>
<comment type="caution">
    <text evidence="1">The sequence shown here is derived from an EMBL/GenBank/DDBJ whole genome shotgun (WGS) entry which is preliminary data.</text>
</comment>
<reference evidence="1" key="1">
    <citation type="submission" date="2020-11" db="EMBL/GenBank/DDBJ databases">
        <authorList>
            <consortium name="DOE Joint Genome Institute"/>
            <person name="Ahrendt S."/>
            <person name="Riley R."/>
            <person name="Andreopoulos W."/>
            <person name="LaButti K."/>
            <person name="Pangilinan J."/>
            <person name="Ruiz-duenas F.J."/>
            <person name="Barrasa J.M."/>
            <person name="Sanchez-Garcia M."/>
            <person name="Camarero S."/>
            <person name="Miyauchi S."/>
            <person name="Serrano A."/>
            <person name="Linde D."/>
            <person name="Babiker R."/>
            <person name="Drula E."/>
            <person name="Ayuso-Fernandez I."/>
            <person name="Pacheco R."/>
            <person name="Padilla G."/>
            <person name="Ferreira P."/>
            <person name="Barriuso J."/>
            <person name="Kellner H."/>
            <person name="Castanera R."/>
            <person name="Alfaro M."/>
            <person name="Ramirez L."/>
            <person name="Pisabarro A.G."/>
            <person name="Kuo A."/>
            <person name="Tritt A."/>
            <person name="Lipzen A."/>
            <person name="He G."/>
            <person name="Yan M."/>
            <person name="Ng V."/>
            <person name="Cullen D."/>
            <person name="Martin F."/>
            <person name="Rosso M.-N."/>
            <person name="Henrissat B."/>
            <person name="Hibbett D."/>
            <person name="Martinez A.T."/>
            <person name="Grigoriev I.V."/>
        </authorList>
    </citation>
    <scope>NUCLEOTIDE SEQUENCE</scope>
    <source>
        <strain evidence="1">AH 44721</strain>
    </source>
</reference>
<gene>
    <name evidence="1" type="ORF">CPB84DRAFT_1851643</name>
</gene>
<accession>A0A9P5NF27</accession>
<keyword evidence="2" id="KW-1185">Reference proteome</keyword>
<dbReference type="AlphaFoldDB" id="A0A9P5NF27"/>
<evidence type="ECO:0000313" key="1">
    <source>
        <dbReference type="EMBL" id="KAF8881147.1"/>
    </source>
</evidence>
<proteinExistence type="predicted"/>
<sequence length="349" mass="37867">MKAEDVSETFLSHCYATPTRSAASNYELPNTDIGLLSVYRASRVFCPRRTSTTNQLFFDSTSYNLLLQTLVPKTNPAALYAANPSLVPAISATSIHRHSTSGKVVAAALGWADKVKSQQLVRIHTPPRARDYGYKLPAGRMCVHVVREIPQPIRPHHPRFLRVSSKFEPMAQPRLYYRPPTHSMQDIYVAALHQLPHSSHFQLLHQLSQFVHLAPSATSAAPASKGANIFTPPDTPSYSRGRYGVAIGIVIGGIAGALLSVSSPTSWVWALTWTWTWANVDADMDVDGGHMFNRCWPHTASTVGVTETIIGTVTLAVTTSNTSTAAVAAANSTTSICSAGEASMHDQMT</sequence>
<dbReference type="EMBL" id="JADNYJ010000134">
    <property type="protein sequence ID" value="KAF8881147.1"/>
    <property type="molecule type" value="Genomic_DNA"/>
</dbReference>
<protein>
    <submittedName>
        <fullName evidence="1">Uncharacterized protein</fullName>
    </submittedName>
</protein>
<organism evidence="1 2">
    <name type="scientific">Gymnopilus junonius</name>
    <name type="common">Spectacular rustgill mushroom</name>
    <name type="synonym">Gymnopilus spectabilis subsp. junonius</name>
    <dbReference type="NCBI Taxonomy" id="109634"/>
    <lineage>
        <taxon>Eukaryota</taxon>
        <taxon>Fungi</taxon>
        <taxon>Dikarya</taxon>
        <taxon>Basidiomycota</taxon>
        <taxon>Agaricomycotina</taxon>
        <taxon>Agaricomycetes</taxon>
        <taxon>Agaricomycetidae</taxon>
        <taxon>Agaricales</taxon>
        <taxon>Agaricineae</taxon>
        <taxon>Hymenogastraceae</taxon>
        <taxon>Gymnopilus</taxon>
    </lineage>
</organism>